<proteinExistence type="predicted"/>
<accession>A0A845M1H4</accession>
<dbReference type="EMBL" id="WTUX01000011">
    <property type="protein sequence ID" value="MZR13022.1"/>
    <property type="molecule type" value="Genomic_DNA"/>
</dbReference>
<organism evidence="1 2">
    <name type="scientific">Maritimibacter harenae</name>
    <dbReference type="NCBI Taxonomy" id="2606218"/>
    <lineage>
        <taxon>Bacteria</taxon>
        <taxon>Pseudomonadati</taxon>
        <taxon>Pseudomonadota</taxon>
        <taxon>Alphaproteobacteria</taxon>
        <taxon>Rhodobacterales</taxon>
        <taxon>Roseobacteraceae</taxon>
        <taxon>Maritimibacter</taxon>
    </lineage>
</organism>
<name>A0A845M1H4_9RHOB</name>
<reference evidence="1 2" key="1">
    <citation type="submission" date="2019-12" db="EMBL/GenBank/DDBJ databases">
        <title>Maritimibacter sp. nov. sp. isolated from sea sand.</title>
        <authorList>
            <person name="Kim J."/>
            <person name="Jeong S.E."/>
            <person name="Jung H.S."/>
            <person name="Jeon C.O."/>
        </authorList>
    </citation>
    <scope>NUCLEOTIDE SEQUENCE [LARGE SCALE GENOMIC DNA]</scope>
    <source>
        <strain evidence="1 2">DP07</strain>
    </source>
</reference>
<gene>
    <name evidence="1" type="ORF">GQE99_08315</name>
</gene>
<dbReference type="Proteomes" id="UP000467322">
    <property type="component" value="Unassembled WGS sequence"/>
</dbReference>
<evidence type="ECO:0000313" key="1">
    <source>
        <dbReference type="EMBL" id="MZR13022.1"/>
    </source>
</evidence>
<dbReference type="AlphaFoldDB" id="A0A845M1H4"/>
<comment type="caution">
    <text evidence="1">The sequence shown here is derived from an EMBL/GenBank/DDBJ whole genome shotgun (WGS) entry which is preliminary data.</text>
</comment>
<evidence type="ECO:0000313" key="2">
    <source>
        <dbReference type="Proteomes" id="UP000467322"/>
    </source>
</evidence>
<evidence type="ECO:0008006" key="3">
    <source>
        <dbReference type="Google" id="ProtNLM"/>
    </source>
</evidence>
<keyword evidence="2" id="KW-1185">Reference proteome</keyword>
<sequence>MSISIFTSPQSHAQFVRCSDVLTLEEMVTQVSRFLDDPVDNATMRCVVDLSPVVDFDLTFADIQRFLPYLQRLARSNAATLDLALVSPRAAARAISMVFQILTRRDPNITVTAHRTVPAAIRAVGMSRRDLTDRVWLDAS</sequence>
<protein>
    <recommendedName>
        <fullName evidence="3">STAS domain-containing protein</fullName>
    </recommendedName>
</protein>
<dbReference type="RefSeq" id="WP_161351132.1">
    <property type="nucleotide sequence ID" value="NZ_WTUX01000011.1"/>
</dbReference>